<sequence>MVFPIPVDDPPRNVLRVKDQLEGDGAVVEYARQQADDGPQRFVLWGSSFSGSHVTTLASEASLNVLTVIAQCPYTSVFNYPPLRFGLLGTALSAIYDVVNQALGFPPHYISACALPGHLRSTNR</sequence>
<organism evidence="1 2">
    <name type="scientific">Hohenbuehelia grisea</name>
    <dbReference type="NCBI Taxonomy" id="104357"/>
    <lineage>
        <taxon>Eukaryota</taxon>
        <taxon>Fungi</taxon>
        <taxon>Dikarya</taxon>
        <taxon>Basidiomycota</taxon>
        <taxon>Agaricomycotina</taxon>
        <taxon>Agaricomycetes</taxon>
        <taxon>Agaricomycetidae</taxon>
        <taxon>Agaricales</taxon>
        <taxon>Pleurotineae</taxon>
        <taxon>Pleurotaceae</taxon>
        <taxon>Hohenbuehelia</taxon>
    </lineage>
</organism>
<keyword evidence="2" id="KW-1185">Reference proteome</keyword>
<name>A0ABR3IQI7_9AGAR</name>
<dbReference type="SUPFAM" id="SSF53474">
    <property type="entry name" value="alpha/beta-Hydrolases"/>
    <property type="match status" value="1"/>
</dbReference>
<proteinExistence type="predicted"/>
<dbReference type="Proteomes" id="UP001556367">
    <property type="component" value="Unassembled WGS sequence"/>
</dbReference>
<accession>A0ABR3IQI7</accession>
<gene>
    <name evidence="1" type="ORF">HGRIS_000993</name>
</gene>
<reference evidence="2" key="1">
    <citation type="submission" date="2024-06" db="EMBL/GenBank/DDBJ databases">
        <title>Multi-omics analyses provide insights into the biosynthesis of the anticancer antibiotic pleurotin in Hohenbuehelia grisea.</title>
        <authorList>
            <person name="Weaver J.A."/>
            <person name="Alberti F."/>
        </authorList>
    </citation>
    <scope>NUCLEOTIDE SEQUENCE [LARGE SCALE GENOMIC DNA]</scope>
    <source>
        <strain evidence="2">T-177</strain>
    </source>
</reference>
<evidence type="ECO:0000313" key="1">
    <source>
        <dbReference type="EMBL" id="KAL0945509.1"/>
    </source>
</evidence>
<protein>
    <submittedName>
        <fullName evidence="1">Uncharacterized protein</fullName>
    </submittedName>
</protein>
<dbReference type="EMBL" id="JASNQZ010000018">
    <property type="protein sequence ID" value="KAL0945509.1"/>
    <property type="molecule type" value="Genomic_DNA"/>
</dbReference>
<dbReference type="InterPro" id="IPR029058">
    <property type="entry name" value="AB_hydrolase_fold"/>
</dbReference>
<evidence type="ECO:0000313" key="2">
    <source>
        <dbReference type="Proteomes" id="UP001556367"/>
    </source>
</evidence>
<comment type="caution">
    <text evidence="1">The sequence shown here is derived from an EMBL/GenBank/DDBJ whole genome shotgun (WGS) entry which is preliminary data.</text>
</comment>